<dbReference type="OrthoDB" id="2333384at2759"/>
<evidence type="ECO:0000313" key="4">
    <source>
        <dbReference type="EMBL" id="EGT40625.1"/>
    </source>
</evidence>
<feature type="region of interest" description="Disordered" evidence="2">
    <location>
        <begin position="401"/>
        <end position="452"/>
    </location>
</feature>
<dbReference type="SUPFAM" id="SSF81296">
    <property type="entry name" value="E set domains"/>
    <property type="match status" value="2"/>
</dbReference>
<evidence type="ECO:0000259" key="3">
    <source>
        <dbReference type="SMART" id="SM01017"/>
    </source>
</evidence>
<dbReference type="Proteomes" id="UP000008068">
    <property type="component" value="Unassembled WGS sequence"/>
</dbReference>
<dbReference type="HOGENOM" id="CLU_051966_0_0_1"/>
<dbReference type="FunCoup" id="G0MAI3">
    <property type="interactions" value="200"/>
</dbReference>
<gene>
    <name evidence="4" type="primary">Cbn-arrd-24</name>
    <name evidence="4" type="ORF">CAEBREN_22142</name>
</gene>
<dbReference type="STRING" id="135651.G0MAI3"/>
<protein>
    <submittedName>
        <fullName evidence="4">CBN-ARRD-24 protein</fullName>
    </submittedName>
</protein>
<dbReference type="PANTHER" id="PTHR11188:SF67">
    <property type="entry name" value="ARRESTIN C-TERMINAL-LIKE DOMAIN-CONTAINING PROTEIN"/>
    <property type="match status" value="1"/>
</dbReference>
<dbReference type="Pfam" id="PF02752">
    <property type="entry name" value="Arrestin_C"/>
    <property type="match status" value="1"/>
</dbReference>
<dbReference type="AlphaFoldDB" id="G0MAI3"/>
<dbReference type="EMBL" id="GL379788">
    <property type="protein sequence ID" value="EGT40625.1"/>
    <property type="molecule type" value="Genomic_DNA"/>
</dbReference>
<feature type="compositionally biased region" description="Low complexity" evidence="2">
    <location>
        <begin position="416"/>
        <end position="429"/>
    </location>
</feature>
<dbReference type="SMART" id="SM01017">
    <property type="entry name" value="Arrestin_C"/>
    <property type="match status" value="1"/>
</dbReference>
<dbReference type="eggNOG" id="KOG3780">
    <property type="taxonomic scope" value="Eukaryota"/>
</dbReference>
<name>G0MAI3_CAEBE</name>
<sequence length="452" mass="49976">MDSFGIVFDSPNGYTPGQAVTGQVVLRSFEEISARYLKICIHGAAHTKWSESEHRHRDCNGTDESYTEIVNYSAEAKYVSGETVAWTARNGMEKLPSGHHVFPFSFPLPIDCPPSYEGFHGHIRYSIRVELDRPWKFNKKEREYFNVIPNFDLNYLPYGNMPIVMKDSKDIGAIFKKGLVIINVSIPKQAYASGEYLPITIDIDNTSKRPATCVRAELHQHSHYNASRNAGLFCTHSSYHEHHKDETKRVSETRKNVKVAAKSQGREELRMKIPKLAPSFQSPLIGVEYCLSVKVDTETSLNNTLHVEFPIIIGTVPINSAQTIPEVVPTAPILLTESEPSSISMIPVFPSARPVSTVYPPAVPDTDYSSIPTIPVFPSARPISTAYSVVPETNSSSIPTIPVFPSAPPQFGRTDSLPPAYSGPASSAPTDNDESSFGQPPSYEESMSVTKI</sequence>
<dbReference type="GO" id="GO:0015031">
    <property type="term" value="P:protein transport"/>
    <property type="evidence" value="ECO:0007669"/>
    <property type="project" value="TreeGrafter"/>
</dbReference>
<keyword evidence="5" id="KW-1185">Reference proteome</keyword>
<dbReference type="InterPro" id="IPR011021">
    <property type="entry name" value="Arrestin-like_N"/>
</dbReference>
<dbReference type="OMA" id="CIHGAAH"/>
<dbReference type="GO" id="GO:0005737">
    <property type="term" value="C:cytoplasm"/>
    <property type="evidence" value="ECO:0007669"/>
    <property type="project" value="TreeGrafter"/>
</dbReference>
<feature type="domain" description="Arrestin C-terminal-like" evidence="3">
    <location>
        <begin position="176"/>
        <end position="318"/>
    </location>
</feature>
<reference evidence="5" key="1">
    <citation type="submission" date="2011-07" db="EMBL/GenBank/DDBJ databases">
        <authorList>
            <consortium name="Caenorhabditis brenneri Sequencing and Analysis Consortium"/>
            <person name="Wilson R.K."/>
        </authorList>
    </citation>
    <scope>NUCLEOTIDE SEQUENCE [LARGE SCALE GENOMIC DNA]</scope>
    <source>
        <strain evidence="5">PB2801</strain>
    </source>
</reference>
<accession>G0MAI3</accession>
<dbReference type="InterPro" id="IPR014752">
    <property type="entry name" value="Arrestin-like_C"/>
</dbReference>
<comment type="similarity">
    <text evidence="1">Belongs to the arrestin family.</text>
</comment>
<evidence type="ECO:0000256" key="2">
    <source>
        <dbReference type="SAM" id="MobiDB-lite"/>
    </source>
</evidence>
<evidence type="ECO:0000256" key="1">
    <source>
        <dbReference type="ARBA" id="ARBA00005298"/>
    </source>
</evidence>
<dbReference type="InterPro" id="IPR050357">
    <property type="entry name" value="Arrestin_domain-protein"/>
</dbReference>
<dbReference type="InterPro" id="IPR014756">
    <property type="entry name" value="Ig_E-set"/>
</dbReference>
<evidence type="ECO:0000313" key="5">
    <source>
        <dbReference type="Proteomes" id="UP000008068"/>
    </source>
</evidence>
<dbReference type="PANTHER" id="PTHR11188">
    <property type="entry name" value="ARRESTIN DOMAIN CONTAINING PROTEIN"/>
    <property type="match status" value="1"/>
</dbReference>
<dbReference type="Pfam" id="PF00339">
    <property type="entry name" value="Arrestin_N"/>
    <property type="match status" value="1"/>
</dbReference>
<feature type="compositionally biased region" description="Polar residues" evidence="2">
    <location>
        <begin position="435"/>
        <end position="452"/>
    </location>
</feature>
<proteinExistence type="inferred from homology"/>
<dbReference type="InParanoid" id="G0MAI3"/>
<dbReference type="Gene3D" id="2.60.40.640">
    <property type="match status" value="2"/>
</dbReference>
<dbReference type="InterPro" id="IPR011022">
    <property type="entry name" value="Arrestin_C-like"/>
</dbReference>
<organism evidence="5">
    <name type="scientific">Caenorhabditis brenneri</name>
    <name type="common">Nematode worm</name>
    <dbReference type="NCBI Taxonomy" id="135651"/>
    <lineage>
        <taxon>Eukaryota</taxon>
        <taxon>Metazoa</taxon>
        <taxon>Ecdysozoa</taxon>
        <taxon>Nematoda</taxon>
        <taxon>Chromadorea</taxon>
        <taxon>Rhabditida</taxon>
        <taxon>Rhabditina</taxon>
        <taxon>Rhabditomorpha</taxon>
        <taxon>Rhabditoidea</taxon>
        <taxon>Rhabditidae</taxon>
        <taxon>Peloderinae</taxon>
        <taxon>Caenorhabditis</taxon>
    </lineage>
</organism>